<dbReference type="InterPro" id="IPR006311">
    <property type="entry name" value="TAT_signal"/>
</dbReference>
<gene>
    <name evidence="2" type="ORF">N4T19_16560</name>
</gene>
<evidence type="ECO:0000256" key="1">
    <source>
        <dbReference type="ARBA" id="ARBA00006987"/>
    </source>
</evidence>
<name>A0ABY5ZTQ4_9BURK</name>
<evidence type="ECO:0000313" key="3">
    <source>
        <dbReference type="Proteomes" id="UP001058290"/>
    </source>
</evidence>
<protein>
    <submittedName>
        <fullName evidence="2">Tripartite tricarboxylate transporter substrate binding protein</fullName>
    </submittedName>
</protein>
<dbReference type="PANTHER" id="PTHR42928:SF5">
    <property type="entry name" value="BLR1237 PROTEIN"/>
    <property type="match status" value="1"/>
</dbReference>
<reference evidence="2" key="1">
    <citation type="submission" date="2022-09" db="EMBL/GenBank/DDBJ databases">
        <title>Bacterial diversity in gut of crayfish and pufferfish.</title>
        <authorList>
            <person name="Huang Y."/>
        </authorList>
    </citation>
    <scope>NUCLEOTIDE SEQUENCE</scope>
    <source>
        <strain evidence="2">PR12</strain>
    </source>
</reference>
<evidence type="ECO:0000313" key="2">
    <source>
        <dbReference type="EMBL" id="UXC17308.1"/>
    </source>
</evidence>
<dbReference type="PROSITE" id="PS51318">
    <property type="entry name" value="TAT"/>
    <property type="match status" value="1"/>
</dbReference>
<dbReference type="Pfam" id="PF03401">
    <property type="entry name" value="TctC"/>
    <property type="match status" value="1"/>
</dbReference>
<dbReference type="PANTHER" id="PTHR42928">
    <property type="entry name" value="TRICARBOXYLATE-BINDING PROTEIN"/>
    <property type="match status" value="1"/>
</dbReference>
<dbReference type="InterPro" id="IPR005064">
    <property type="entry name" value="BUG"/>
</dbReference>
<keyword evidence="3" id="KW-1185">Reference proteome</keyword>
<dbReference type="RefSeq" id="WP_260718557.1">
    <property type="nucleotide sequence ID" value="NZ_CP104377.1"/>
</dbReference>
<dbReference type="PIRSF" id="PIRSF017082">
    <property type="entry name" value="YflP"/>
    <property type="match status" value="1"/>
</dbReference>
<dbReference type="InterPro" id="IPR042100">
    <property type="entry name" value="Bug_dom1"/>
</dbReference>
<sequence>MTFPQNLAAPASAAAGIGRRPLLLALAAAALYAAVPSLARAEGFPDKPLRLVVPFPAGGAADMMARGMAQRLGSELGQQVVVENRGGAGGVTAAELVARAPADGYTLFFATMGTQAINPALYAKLRYDPVKDFAPVALTHTTPRVLVVGAAVPARTVKELIALAKSKPGVLTYGSAGNGSSSHLSGALFDDLAGVKMVHVPYKGSAPLLTDVLAGRVDMTFDSYTVYEEQIRSGRARALAVTSRTRLSSLPDIPTLAESGLAGYDVSNWLGVMAPAGTPKGVIDRLNAALVRAMATPELRKQLTQLGIEPTSSSPEEFAQLVRSEIPKWRSIVKQSGATVD</sequence>
<dbReference type="Gene3D" id="3.40.190.150">
    <property type="entry name" value="Bordetella uptake gene, domain 1"/>
    <property type="match status" value="1"/>
</dbReference>
<dbReference type="Gene3D" id="3.40.190.10">
    <property type="entry name" value="Periplasmic binding protein-like II"/>
    <property type="match status" value="1"/>
</dbReference>
<dbReference type="CDD" id="cd13578">
    <property type="entry name" value="PBP2_Bug27"/>
    <property type="match status" value="1"/>
</dbReference>
<organism evidence="2 3">
    <name type="scientific">Comamonas squillarum</name>
    <dbReference type="NCBI Taxonomy" id="2977320"/>
    <lineage>
        <taxon>Bacteria</taxon>
        <taxon>Pseudomonadati</taxon>
        <taxon>Pseudomonadota</taxon>
        <taxon>Betaproteobacteria</taxon>
        <taxon>Burkholderiales</taxon>
        <taxon>Comamonadaceae</taxon>
        <taxon>Comamonas</taxon>
    </lineage>
</organism>
<comment type="similarity">
    <text evidence="1">Belongs to the UPF0065 (bug) family.</text>
</comment>
<proteinExistence type="inferred from homology"/>
<dbReference type="EMBL" id="CP104377">
    <property type="protein sequence ID" value="UXC17308.1"/>
    <property type="molecule type" value="Genomic_DNA"/>
</dbReference>
<dbReference type="SUPFAM" id="SSF53850">
    <property type="entry name" value="Periplasmic binding protein-like II"/>
    <property type="match status" value="1"/>
</dbReference>
<accession>A0ABY5ZTQ4</accession>
<dbReference type="Proteomes" id="UP001058290">
    <property type="component" value="Chromosome"/>
</dbReference>